<evidence type="ECO:0000256" key="2">
    <source>
        <dbReference type="SAM" id="SignalP"/>
    </source>
</evidence>
<evidence type="ECO:0000313" key="4">
    <source>
        <dbReference type="Proteomes" id="UP000435304"/>
    </source>
</evidence>
<feature type="region of interest" description="Disordered" evidence="1">
    <location>
        <begin position="31"/>
        <end position="53"/>
    </location>
</feature>
<dbReference type="PROSITE" id="PS51257">
    <property type="entry name" value="PROKAR_LIPOPROTEIN"/>
    <property type="match status" value="1"/>
</dbReference>
<evidence type="ECO:0000256" key="1">
    <source>
        <dbReference type="SAM" id="MobiDB-lite"/>
    </source>
</evidence>
<keyword evidence="2" id="KW-0732">Signal</keyword>
<sequence length="415" mass="43571">MPGMTPRRTLRRPPLLAGLALALVGTAACSPQAEPQAAPPETPASGQQEVSSATPRLVTTFDGGALVLDAATLEVLAEVPLEGFSRVNPAGDGRHVLVSTAGGFRVLDTGTWTQAHGDHGHHYTAPPRLTDTTFTATEPGHVVSHADRTVLFDDGTGTVQSFDPHELAEGRPQVDTWTAPEAHHGVAVERSDGSMVVTVGDAESRQGVAVLDEDGEELASSDDCPGVHGEAVTAGERVVLGCEDGVLVVDDERITKLASPDDYGRIGNQAGSEESPYLLGDYKSDPDAELERPERVAAVDTAEGELQLVDLGTSYSFRSLARGPHGEGLVLGTDGALHEIDLAEGEVTGSVPVVEPWEEPLEWQQPRPTVFVLDHTAYVTEPATSELHAVDLETGEVTATGTLPHVPNELTGVTG</sequence>
<organism evidence="3 4">
    <name type="scientific">Auraticoccus cholistanensis</name>
    <dbReference type="NCBI Taxonomy" id="2656650"/>
    <lineage>
        <taxon>Bacteria</taxon>
        <taxon>Bacillati</taxon>
        <taxon>Actinomycetota</taxon>
        <taxon>Actinomycetes</taxon>
        <taxon>Propionibacteriales</taxon>
        <taxon>Propionibacteriaceae</taxon>
        <taxon>Auraticoccus</taxon>
    </lineage>
</organism>
<comment type="caution">
    <text evidence="3">The sequence shown here is derived from an EMBL/GenBank/DDBJ whole genome shotgun (WGS) entry which is preliminary data.</text>
</comment>
<evidence type="ECO:0008006" key="5">
    <source>
        <dbReference type="Google" id="ProtNLM"/>
    </source>
</evidence>
<dbReference type="InterPro" id="IPR011044">
    <property type="entry name" value="Quino_amine_DH_bsu"/>
</dbReference>
<keyword evidence="4" id="KW-1185">Reference proteome</keyword>
<accession>A0A6A9URN3</accession>
<gene>
    <name evidence="3" type="ORF">GC722_05130</name>
</gene>
<dbReference type="InterPro" id="IPR047697">
    <property type="entry name" value="AztD-like"/>
</dbReference>
<dbReference type="NCBIfam" id="NF038015">
    <property type="entry name" value="AztD"/>
    <property type="match status" value="1"/>
</dbReference>
<dbReference type="EMBL" id="WPCU01000004">
    <property type="protein sequence ID" value="MVA75413.1"/>
    <property type="molecule type" value="Genomic_DNA"/>
</dbReference>
<feature type="chain" id="PRO_5025553816" description="PQQ-binding-like beta-propeller repeat protein" evidence="2">
    <location>
        <begin position="34"/>
        <end position="415"/>
    </location>
</feature>
<dbReference type="SUPFAM" id="SSF50969">
    <property type="entry name" value="YVTN repeat-like/Quinoprotein amine dehydrogenase"/>
    <property type="match status" value="1"/>
</dbReference>
<dbReference type="Gene3D" id="2.130.10.10">
    <property type="entry name" value="YVTN repeat-like/Quinoprotein amine dehydrogenase"/>
    <property type="match status" value="2"/>
</dbReference>
<proteinExistence type="predicted"/>
<evidence type="ECO:0000313" key="3">
    <source>
        <dbReference type="EMBL" id="MVA75413.1"/>
    </source>
</evidence>
<feature type="signal peptide" evidence="2">
    <location>
        <begin position="1"/>
        <end position="33"/>
    </location>
</feature>
<dbReference type="Proteomes" id="UP000435304">
    <property type="component" value="Unassembled WGS sequence"/>
</dbReference>
<name>A0A6A9URN3_9ACTN</name>
<dbReference type="InterPro" id="IPR015943">
    <property type="entry name" value="WD40/YVTN_repeat-like_dom_sf"/>
</dbReference>
<dbReference type="AlphaFoldDB" id="A0A6A9URN3"/>
<protein>
    <recommendedName>
        <fullName evidence="5">PQQ-binding-like beta-propeller repeat protein</fullName>
    </recommendedName>
</protein>
<reference evidence="3 4" key="1">
    <citation type="submission" date="2019-12" db="EMBL/GenBank/DDBJ databases">
        <title>Auraticoccus cholistani sp. nov., an actinomycete isolated from soil of Cholistan desert.</title>
        <authorList>
            <person name="Cheema M.T."/>
        </authorList>
    </citation>
    <scope>NUCLEOTIDE SEQUENCE [LARGE SCALE GENOMIC DNA]</scope>
    <source>
        <strain evidence="3 4">F435</strain>
    </source>
</reference>